<name>A0A9D9DKG7_9BACT</name>
<comment type="caution">
    <text evidence="1">The sequence shown here is derived from an EMBL/GenBank/DDBJ whole genome shotgun (WGS) entry which is preliminary data.</text>
</comment>
<dbReference type="InterPro" id="IPR042233">
    <property type="entry name" value="Cell_div_ZapA_N"/>
</dbReference>
<dbReference type="Gene3D" id="3.30.160.880">
    <property type="entry name" value="Cell division protein ZapA protomer, N-terminal domain"/>
    <property type="match status" value="1"/>
</dbReference>
<reference evidence="1" key="1">
    <citation type="submission" date="2020-10" db="EMBL/GenBank/DDBJ databases">
        <authorList>
            <person name="Gilroy R."/>
        </authorList>
    </citation>
    <scope>NUCLEOTIDE SEQUENCE</scope>
    <source>
        <strain evidence="1">15467</strain>
    </source>
</reference>
<keyword evidence="1" id="KW-0132">Cell division</keyword>
<organism evidence="1 2">
    <name type="scientific">Candidatus Egerieousia excrementavium</name>
    <dbReference type="NCBI Taxonomy" id="2840778"/>
    <lineage>
        <taxon>Bacteria</taxon>
        <taxon>Pseudomonadati</taxon>
        <taxon>Bacteroidota</taxon>
        <taxon>Bacteroidia</taxon>
        <taxon>Bacteroidales</taxon>
        <taxon>Candidatus Egerieousia</taxon>
    </lineage>
</organism>
<dbReference type="GO" id="GO:0051301">
    <property type="term" value="P:cell division"/>
    <property type="evidence" value="ECO:0007669"/>
    <property type="project" value="UniProtKB-KW"/>
</dbReference>
<dbReference type="InterPro" id="IPR036192">
    <property type="entry name" value="Cell_div_ZapA-like_sf"/>
</dbReference>
<dbReference type="EMBL" id="JADINB010000090">
    <property type="protein sequence ID" value="MBO8429108.1"/>
    <property type="molecule type" value="Genomic_DNA"/>
</dbReference>
<evidence type="ECO:0000313" key="2">
    <source>
        <dbReference type="Proteomes" id="UP000823635"/>
    </source>
</evidence>
<sequence>MEETQRIRITIAGKTYALKVEASQEEILRLAAKKVDETVNRLKQNFSGGINSDDQDYLAMATLSIATELMENRKNNETERLMESLESLDKQLTEYIQSSSR</sequence>
<dbReference type="SUPFAM" id="SSF102829">
    <property type="entry name" value="Cell division protein ZapA-like"/>
    <property type="match status" value="1"/>
</dbReference>
<dbReference type="AlphaFoldDB" id="A0A9D9DKG7"/>
<evidence type="ECO:0000313" key="1">
    <source>
        <dbReference type="EMBL" id="MBO8429108.1"/>
    </source>
</evidence>
<keyword evidence="1" id="KW-0131">Cell cycle</keyword>
<gene>
    <name evidence="1" type="ORF">IAC68_04145</name>
</gene>
<dbReference type="Pfam" id="PF05164">
    <property type="entry name" value="ZapA"/>
    <property type="match status" value="1"/>
</dbReference>
<dbReference type="Proteomes" id="UP000823635">
    <property type="component" value="Unassembled WGS sequence"/>
</dbReference>
<reference evidence="1" key="2">
    <citation type="journal article" date="2021" name="PeerJ">
        <title>Extensive microbial diversity within the chicken gut microbiome revealed by metagenomics and culture.</title>
        <authorList>
            <person name="Gilroy R."/>
            <person name="Ravi A."/>
            <person name="Getino M."/>
            <person name="Pursley I."/>
            <person name="Horton D.L."/>
            <person name="Alikhan N.F."/>
            <person name="Baker D."/>
            <person name="Gharbi K."/>
            <person name="Hall N."/>
            <person name="Watson M."/>
            <person name="Adriaenssens E.M."/>
            <person name="Foster-Nyarko E."/>
            <person name="Jarju S."/>
            <person name="Secka A."/>
            <person name="Antonio M."/>
            <person name="Oren A."/>
            <person name="Chaudhuri R.R."/>
            <person name="La Ragione R."/>
            <person name="Hildebrand F."/>
            <person name="Pallen M.J."/>
        </authorList>
    </citation>
    <scope>NUCLEOTIDE SEQUENCE</scope>
    <source>
        <strain evidence="1">15467</strain>
    </source>
</reference>
<dbReference type="InterPro" id="IPR007838">
    <property type="entry name" value="Cell_div_ZapA-like"/>
</dbReference>
<protein>
    <submittedName>
        <fullName evidence="1">Cell division protein ZapA</fullName>
    </submittedName>
</protein>
<accession>A0A9D9DKG7</accession>
<proteinExistence type="predicted"/>